<protein>
    <submittedName>
        <fullName evidence="2">Uncharacterized protein</fullName>
    </submittedName>
</protein>
<accession>A0A122HRE9</accession>
<organism evidence="2 7">
    <name type="scientific">Plasmodium berghei</name>
    <dbReference type="NCBI Taxonomy" id="5821"/>
    <lineage>
        <taxon>Eukaryota</taxon>
        <taxon>Sar</taxon>
        <taxon>Alveolata</taxon>
        <taxon>Apicomplexa</taxon>
        <taxon>Aconoidasida</taxon>
        <taxon>Haemosporida</taxon>
        <taxon>Plasmodiidae</taxon>
        <taxon>Plasmodium</taxon>
        <taxon>Plasmodium (Vinckeia)</taxon>
    </lineage>
</organism>
<feature type="transmembrane region" description="Helical" evidence="1">
    <location>
        <begin position="812"/>
        <end position="828"/>
    </location>
</feature>
<feature type="transmembrane region" description="Helical" evidence="1">
    <location>
        <begin position="640"/>
        <end position="658"/>
    </location>
</feature>
<keyword evidence="1" id="KW-0812">Transmembrane</keyword>
<evidence type="ECO:0000313" key="10">
    <source>
        <dbReference type="Proteomes" id="UP000220214"/>
    </source>
</evidence>
<evidence type="ECO:0000313" key="7">
    <source>
        <dbReference type="Proteomes" id="UP000069549"/>
    </source>
</evidence>
<name>A0A122HRE9_PLABE</name>
<reference evidence="2 7" key="1">
    <citation type="submission" date="2016-02" db="EMBL/GenBank/DDBJ databases">
        <authorList>
            <consortium name="Pathogen Informatics"/>
        </authorList>
    </citation>
    <scope>NUCLEOTIDE SEQUENCE [LARGE SCALE GENOMIC DNA]</scope>
    <source>
        <strain evidence="2 7">K173</strain>
        <strain evidence="3 11">NK65 ny</strain>
        <strain evidence="6 10">NK65e</strain>
        <strain evidence="4 8">SP11 Antwerpcl1</strain>
        <strain evidence="5 9">SP11 RLL</strain>
    </source>
</reference>
<evidence type="ECO:0000313" key="4">
    <source>
        <dbReference type="EMBL" id="SCM15247.1"/>
    </source>
</evidence>
<dbReference type="EMBL" id="LT614628">
    <property type="protein sequence ID" value="SCN21913.1"/>
    <property type="molecule type" value="Genomic_DNA"/>
</dbReference>
<dbReference type="Proteomes" id="UP000219974">
    <property type="component" value="Chromosome 2"/>
</dbReference>
<evidence type="ECO:0000256" key="1">
    <source>
        <dbReference type="SAM" id="Phobius"/>
    </source>
</evidence>
<feature type="transmembrane region" description="Helical" evidence="1">
    <location>
        <begin position="1513"/>
        <end position="1532"/>
    </location>
</feature>
<gene>
    <name evidence="2" type="ORF">PBK173_000027800</name>
    <name evidence="6" type="ORF">PBNK65E_000025700</name>
    <name evidence="3" type="ORF">PBNK65NY_000025400</name>
    <name evidence="4" type="ORF">PBSP11A_000025500</name>
    <name evidence="5" type="ORF">PBSP11RLL_000025700</name>
</gene>
<evidence type="ECO:0000313" key="11">
    <source>
        <dbReference type="Proteomes" id="UP000516480"/>
    </source>
</evidence>
<evidence type="ECO:0000313" key="8">
    <source>
        <dbReference type="Proteomes" id="UP000219860"/>
    </source>
</evidence>
<dbReference type="EMBL" id="LT160022">
    <property type="protein sequence ID" value="CXH88682.1"/>
    <property type="molecule type" value="Genomic_DNA"/>
</dbReference>
<dbReference type="Proteomes" id="UP000069549">
    <property type="component" value="Chromosome 2"/>
</dbReference>
<dbReference type="EMBL" id="LT608250">
    <property type="protein sequence ID" value="SCM15247.1"/>
    <property type="molecule type" value="Genomic_DNA"/>
</dbReference>
<feature type="transmembrane region" description="Helical" evidence="1">
    <location>
        <begin position="921"/>
        <end position="940"/>
    </location>
</feature>
<dbReference type="Proteomes" id="UP000219860">
    <property type="component" value="Chromosome 2"/>
</dbReference>
<feature type="transmembrane region" description="Helical" evidence="1">
    <location>
        <begin position="1082"/>
        <end position="1102"/>
    </location>
</feature>
<keyword evidence="1" id="KW-0472">Membrane</keyword>
<evidence type="ECO:0000313" key="3">
    <source>
        <dbReference type="EMBL" id="SCL90225.1"/>
    </source>
</evidence>
<evidence type="ECO:0000313" key="9">
    <source>
        <dbReference type="Proteomes" id="UP000219974"/>
    </source>
</evidence>
<sequence>MDPRQNNDIFNYIIYFIKNNNINDDLISVKNIYNHIKKNNISPNIVNPLDEDRNIFYSLFSIIYNKIKIYIHLLRNKKYNNDFPNFLSKNYINSTCISNNYIKTYDILYSPKCYVAIEYFIKTLSLCVSKLNIKDEKIFFFSGINLISSLFDLQMAEKENTPTKVDKNDKILNTEEFHLTVIRYIKNVFKYIYPHNAFKGINQANSTSTTNIASFKSGDNWSQLDRKLDSFFCLLNIIRNLVEFIINKNKKIKLKSLKLLYIIHKKIKNTYIIKKIFKCVSLNLFILYKSINMNKIKIIILKIFTISIDKVLKYYLFIEDNVISQYLKRYSYISYNTYELFQQNSFIKINDSILKQCVLSKGSLEKDNKNFGKKLISWNDQSSIQQKESTYFSNNIEYIEDKNVISNIYFICYYILFNYNYNEYKNDTNSGDDICEILNICKVIVKYYTILNRNILLMIFVFILSQIFYDKDINFLSNINFLFNNKILQYFEENNLEIHIIESLTNILKNNFDKSYKEKNLNQYMIDNETDEYISSNYIKNINHENKKKCFKNMHNSNNTINIDIKKEASLPIKLGSKFQNDLHTIFLNFIKILSEKKDKNQSYNEINNFLLDQLNYNIENYDFKYLYNIFLLKKENNIFIFYFLTGYIYYTFINYNLRIKNIINFSKHINSYVIFNFLLNLYEISDLSSIHNKNDQPFQTNIHNIVLNENNLFYSIDIYNNYPLLLVDNIQGLSNSFNFVNLLTLTNVKSCFKHQPISLVNKISIFSFLGVENSQIESYINHILFSEFELKNGKDNKNIEDKEMKQKCNNFHFLNYFLDFIIILLWIKTNLTNKDGKYVYNFYDKTDIYFEQKLETELIKNILIEYLNIFNNFFSLAVIIKLKNFKLNIQKIVENIICLCFEKIKENEIWKENKKNNSHYYFISLLIICINKSFLILYLTNLYEIIKKYFYKNLVLFLLNINNESNNIKQLSTYFLFITHKYLSNNEKEKYNNKKQNDYHNELIHIIDKYQDIITCYIYKKLINIGSINNCMKIFKLIKILISYNYSNIYIYKDICINIIKITKKKTNGFLFLKNKNKNSIVMNILNTFNYILYLFYKIIYQNRIKILSQKKYMYAIKDKILDGHVYININDLKNEINKKNNFNNLFEINVDNNLSDLSYEVDIPQQFLVEKNKKIILLYNFFFFKNITSFRKEKKNTFLNTVKTFYKNIKKHIYKNINYQQVANLIVDDNYYDIVDQINNTNFEKDTKKQKCQNNNLNHIEFTDQNTYSIILSTTSHIFYFAKKFFCHDDEHIRYNAQMCIFQCFFIFSTHRLELYPKINQVLEYIKVALSQNLKMNNLIILKILNYVTIIDDIFPIKLILKDIISTLCFKLKKFDIKNGLPNHSYEYRFLEKAMEIFLTLSRIEKCFDKICPSILFLCLNILNKLYDDKIKNISLNIISNLFITNIPKTKQVIESIRKIKERINFVYNENILTKKIINKIVFKKIINDIEVVDHLSFLSCLFMSEELKEIVFLIISIDYNLILFLIFYFELLIEKYKYKCSLNQHSLIVHNHFKNY</sequence>
<dbReference type="EMBL" id="LT608266">
    <property type="protein sequence ID" value="SCM17042.1"/>
    <property type="molecule type" value="Genomic_DNA"/>
</dbReference>
<dbReference type="Proteomes" id="UP000220214">
    <property type="component" value="Chromosome 2"/>
</dbReference>
<dbReference type="VEuPathDB" id="PlasmoDB:PBANKA_0209600"/>
<dbReference type="OrthoDB" id="372271at2759"/>
<evidence type="ECO:0000313" key="6">
    <source>
        <dbReference type="EMBL" id="SCN21913.1"/>
    </source>
</evidence>
<proteinExistence type="predicted"/>
<evidence type="ECO:0000313" key="5">
    <source>
        <dbReference type="EMBL" id="SCM17042.1"/>
    </source>
</evidence>
<evidence type="ECO:0000313" key="2">
    <source>
        <dbReference type="EMBL" id="CXH88682.1"/>
    </source>
</evidence>
<keyword evidence="1" id="KW-1133">Transmembrane helix</keyword>
<dbReference type="OMA" id="LKGYIYY"/>
<dbReference type="EMBL" id="LT608138">
    <property type="protein sequence ID" value="SCL90225.1"/>
    <property type="molecule type" value="Genomic_DNA"/>
</dbReference>
<dbReference type="Proteomes" id="UP000516480">
    <property type="component" value="Chromosome 2"/>
</dbReference>